<protein>
    <submittedName>
        <fullName evidence="2">Glutaredoxin</fullName>
    </submittedName>
</protein>
<sequence>MAVVRFILGRIILLIDFLTRPKKPALSAEEVANYAAITAPLALYEFPSCPFCVKVKRHFRRRGLEIELRNAKKDIVYRKQLAEDGGKLKAPCLRIKSDDGSHTWLYESDDIIAYVDSLIGITPPAAAH</sequence>
<proteinExistence type="predicted"/>
<keyword evidence="3" id="KW-1185">Reference proteome</keyword>
<dbReference type="AlphaFoldDB" id="A0A3M0A2Q2"/>
<gene>
    <name evidence="2" type="ORF">DFR27_1702</name>
</gene>
<dbReference type="RefSeq" id="WP_121877025.1">
    <property type="nucleotide sequence ID" value="NZ_REFJ01000004.1"/>
</dbReference>
<dbReference type="InterPro" id="IPR036249">
    <property type="entry name" value="Thioredoxin-like_sf"/>
</dbReference>
<dbReference type="EMBL" id="REFJ01000004">
    <property type="protein sequence ID" value="RMA79263.1"/>
    <property type="molecule type" value="Genomic_DNA"/>
</dbReference>
<organism evidence="2 3">
    <name type="scientific">Umboniibacter marinipuniceus</name>
    <dbReference type="NCBI Taxonomy" id="569599"/>
    <lineage>
        <taxon>Bacteria</taxon>
        <taxon>Pseudomonadati</taxon>
        <taxon>Pseudomonadota</taxon>
        <taxon>Gammaproteobacteria</taxon>
        <taxon>Cellvibrionales</taxon>
        <taxon>Cellvibrionaceae</taxon>
        <taxon>Umboniibacter</taxon>
    </lineage>
</organism>
<dbReference type="Gene3D" id="3.40.30.10">
    <property type="entry name" value="Glutaredoxin"/>
    <property type="match status" value="1"/>
</dbReference>
<accession>A0A3M0A2Q2</accession>
<dbReference type="Pfam" id="PF13417">
    <property type="entry name" value="GST_N_3"/>
    <property type="match status" value="1"/>
</dbReference>
<evidence type="ECO:0000313" key="3">
    <source>
        <dbReference type="Proteomes" id="UP000267187"/>
    </source>
</evidence>
<evidence type="ECO:0000259" key="1">
    <source>
        <dbReference type="Pfam" id="PF13417"/>
    </source>
</evidence>
<name>A0A3M0A2Q2_9GAMM</name>
<dbReference type="InterPro" id="IPR004045">
    <property type="entry name" value="Glutathione_S-Trfase_N"/>
</dbReference>
<comment type="caution">
    <text evidence="2">The sequence shown here is derived from an EMBL/GenBank/DDBJ whole genome shotgun (WGS) entry which is preliminary data.</text>
</comment>
<evidence type="ECO:0000313" key="2">
    <source>
        <dbReference type="EMBL" id="RMA79263.1"/>
    </source>
</evidence>
<reference evidence="2 3" key="1">
    <citation type="submission" date="2018-10" db="EMBL/GenBank/DDBJ databases">
        <title>Genomic Encyclopedia of Type Strains, Phase IV (KMG-IV): sequencing the most valuable type-strain genomes for metagenomic binning, comparative biology and taxonomic classification.</title>
        <authorList>
            <person name="Goeker M."/>
        </authorList>
    </citation>
    <scope>NUCLEOTIDE SEQUENCE [LARGE SCALE GENOMIC DNA]</scope>
    <source>
        <strain evidence="2 3">DSM 25080</strain>
    </source>
</reference>
<dbReference type="SUPFAM" id="SSF52833">
    <property type="entry name" value="Thioredoxin-like"/>
    <property type="match status" value="1"/>
</dbReference>
<dbReference type="Proteomes" id="UP000267187">
    <property type="component" value="Unassembled WGS sequence"/>
</dbReference>
<dbReference type="OrthoDB" id="9793736at2"/>
<feature type="domain" description="GST N-terminal" evidence="1">
    <location>
        <begin position="43"/>
        <end position="118"/>
    </location>
</feature>